<evidence type="ECO:0000256" key="2">
    <source>
        <dbReference type="ARBA" id="ARBA00022723"/>
    </source>
</evidence>
<evidence type="ECO:0000256" key="7">
    <source>
        <dbReference type="SAM" id="Phobius"/>
    </source>
</evidence>
<comment type="similarity">
    <text evidence="1">Belongs to the multicopper oxidase family.</text>
</comment>
<dbReference type="Pfam" id="PF00394">
    <property type="entry name" value="Cu-oxidase"/>
    <property type="match status" value="1"/>
</dbReference>
<name>A0A9P6VY81_RHOMI</name>
<keyword evidence="2" id="KW-0479">Metal-binding</keyword>
<evidence type="ECO:0000256" key="4">
    <source>
        <dbReference type="ARBA" id="ARBA00023008"/>
    </source>
</evidence>
<evidence type="ECO:0000256" key="5">
    <source>
        <dbReference type="ARBA" id="ARBA00023180"/>
    </source>
</evidence>
<keyword evidence="7" id="KW-0812">Transmembrane</keyword>
<dbReference type="InterPro" id="IPR033138">
    <property type="entry name" value="Cu_oxidase_CS"/>
</dbReference>
<keyword evidence="3" id="KW-0560">Oxidoreductase</keyword>
<evidence type="ECO:0000313" key="11">
    <source>
        <dbReference type="EMBL" id="KAG0658501.1"/>
    </source>
</evidence>
<evidence type="ECO:0000259" key="9">
    <source>
        <dbReference type="Pfam" id="PF07731"/>
    </source>
</evidence>
<sequence>MTRRTLEDVPSLENAQRPSRRNPLRRFCLGAVVGAILLAIALGAGLGVGLKKKSSNAHPSLASMSSDGSDRNVQVPPASNFVLRGQQALAQEPATTRYYDFVLEQRYGAPDGFNKTMLVVNGMYPGPTIEVNSDDRIVVNVTNLMPNATARGTSYYDGTNGVTQCGIPPGSSLVYNFTLDGWVGSTWWHAHMSTQYTDGLSGAFIVHNRTEKLVAQVDGELSIQLSDLYHRFSDDLLVQYLSRAGMTGEGLAGVTQGNETNRFNSSFTNYTLVANSTYRLRLVNTGSFAAASFSVDDHPLTVVEADGVLVEPFTVSSLDIDVAQRYSVLLTTNQTAGAYWMRYTVSQDAFTYTEQSGNYDILGVLRYGVDDAAMPASSEPGNSSAVDSLPAFDVGQLVPADAQNPPAPNQSVLYFLAVYENTANNNWLAFVNSTSWSPLQGQSTLLDGWAATTQGVSTNDSQLVVTIPDSDETQVVQVVYNNLDDGDHPFHLHGHKFWIMGQGQGRYQEQALQEQNPMRRDTVVFPAYTWTVLRFVADNPGVWIMHCHLVWHMASGLAMQFATLPQATAELVAAAPRVLQEQCASLRSG</sequence>
<dbReference type="AlphaFoldDB" id="A0A9P6VY81"/>
<evidence type="ECO:0000256" key="3">
    <source>
        <dbReference type="ARBA" id="ARBA00023002"/>
    </source>
</evidence>
<reference evidence="11 12" key="1">
    <citation type="submission" date="2020-11" db="EMBL/GenBank/DDBJ databases">
        <title>Kefir isolates.</title>
        <authorList>
            <person name="Marcisauskas S."/>
            <person name="Kim Y."/>
            <person name="Blasche S."/>
        </authorList>
    </citation>
    <scope>NUCLEOTIDE SEQUENCE [LARGE SCALE GENOMIC DNA]</scope>
    <source>
        <strain evidence="11 12">KR</strain>
    </source>
</reference>
<protein>
    <recommendedName>
        <fullName evidence="13">Multicopper oxidase</fullName>
    </recommendedName>
</protein>
<evidence type="ECO:0000313" key="12">
    <source>
        <dbReference type="Proteomes" id="UP000777482"/>
    </source>
</evidence>
<keyword evidence="5" id="KW-0325">Glycoprotein</keyword>
<dbReference type="CDD" id="cd13857">
    <property type="entry name" value="CuRO_1_Diphenol_Ox"/>
    <property type="match status" value="1"/>
</dbReference>
<keyword evidence="7" id="KW-1133">Transmembrane helix</keyword>
<feature type="transmembrane region" description="Helical" evidence="7">
    <location>
        <begin position="27"/>
        <end position="50"/>
    </location>
</feature>
<evidence type="ECO:0000256" key="1">
    <source>
        <dbReference type="ARBA" id="ARBA00010609"/>
    </source>
</evidence>
<feature type="domain" description="Plastocyanin-like" evidence="9">
    <location>
        <begin position="454"/>
        <end position="566"/>
    </location>
</feature>
<dbReference type="Gene3D" id="2.60.40.420">
    <property type="entry name" value="Cupredoxins - blue copper proteins"/>
    <property type="match status" value="3"/>
</dbReference>
<comment type="caution">
    <text evidence="11">The sequence shown here is derived from an EMBL/GenBank/DDBJ whole genome shotgun (WGS) entry which is preliminary data.</text>
</comment>
<evidence type="ECO:0000259" key="8">
    <source>
        <dbReference type="Pfam" id="PF00394"/>
    </source>
</evidence>
<keyword evidence="4" id="KW-0186">Copper</keyword>
<dbReference type="Pfam" id="PF07732">
    <property type="entry name" value="Cu-oxidase_3"/>
    <property type="match status" value="1"/>
</dbReference>
<organism evidence="11 12">
    <name type="scientific">Rhodotorula mucilaginosa</name>
    <name type="common">Yeast</name>
    <name type="synonym">Rhodotorula rubra</name>
    <dbReference type="NCBI Taxonomy" id="5537"/>
    <lineage>
        <taxon>Eukaryota</taxon>
        <taxon>Fungi</taxon>
        <taxon>Dikarya</taxon>
        <taxon>Basidiomycota</taxon>
        <taxon>Pucciniomycotina</taxon>
        <taxon>Microbotryomycetes</taxon>
        <taxon>Sporidiobolales</taxon>
        <taxon>Sporidiobolaceae</taxon>
        <taxon>Rhodotorula</taxon>
    </lineage>
</organism>
<evidence type="ECO:0000256" key="6">
    <source>
        <dbReference type="SAM" id="MobiDB-lite"/>
    </source>
</evidence>
<dbReference type="PROSITE" id="PS00080">
    <property type="entry name" value="MULTICOPPER_OXIDASE2"/>
    <property type="match status" value="1"/>
</dbReference>
<dbReference type="InterPro" id="IPR011707">
    <property type="entry name" value="Cu-oxidase-like_N"/>
</dbReference>
<feature type="region of interest" description="Disordered" evidence="6">
    <location>
        <begin position="1"/>
        <end position="20"/>
    </location>
</feature>
<dbReference type="GO" id="GO:0016491">
    <property type="term" value="F:oxidoreductase activity"/>
    <property type="evidence" value="ECO:0007669"/>
    <property type="project" value="UniProtKB-KW"/>
</dbReference>
<keyword evidence="12" id="KW-1185">Reference proteome</keyword>
<dbReference type="CDD" id="cd13910">
    <property type="entry name" value="CuRO_3_MCO_like_4"/>
    <property type="match status" value="1"/>
</dbReference>
<feature type="domain" description="Plastocyanin-like" evidence="10">
    <location>
        <begin position="110"/>
        <end position="210"/>
    </location>
</feature>
<dbReference type="OrthoDB" id="2121828at2759"/>
<accession>A0A9P6VY81</accession>
<dbReference type="InterPro" id="IPR045087">
    <property type="entry name" value="Cu-oxidase_fam"/>
</dbReference>
<dbReference type="Pfam" id="PF07731">
    <property type="entry name" value="Cu-oxidase_2"/>
    <property type="match status" value="1"/>
</dbReference>
<feature type="domain" description="Plastocyanin-like" evidence="8">
    <location>
        <begin position="222"/>
        <end position="365"/>
    </location>
</feature>
<dbReference type="InterPro" id="IPR008972">
    <property type="entry name" value="Cupredoxin"/>
</dbReference>
<evidence type="ECO:0008006" key="13">
    <source>
        <dbReference type="Google" id="ProtNLM"/>
    </source>
</evidence>
<dbReference type="PANTHER" id="PTHR11709:SF511">
    <property type="entry name" value="LACCASE"/>
    <property type="match status" value="1"/>
</dbReference>
<proteinExistence type="inferred from homology"/>
<dbReference type="InterPro" id="IPR011706">
    <property type="entry name" value="Cu-oxidase_C"/>
</dbReference>
<dbReference type="Proteomes" id="UP000777482">
    <property type="component" value="Unassembled WGS sequence"/>
</dbReference>
<gene>
    <name evidence="11" type="ORF">C6P46_005744</name>
</gene>
<dbReference type="InterPro" id="IPR001117">
    <property type="entry name" value="Cu-oxidase_2nd"/>
</dbReference>
<dbReference type="GO" id="GO:0005507">
    <property type="term" value="F:copper ion binding"/>
    <property type="evidence" value="ECO:0007669"/>
    <property type="project" value="InterPro"/>
</dbReference>
<keyword evidence="7" id="KW-0472">Membrane</keyword>
<dbReference type="SUPFAM" id="SSF49503">
    <property type="entry name" value="Cupredoxins"/>
    <property type="match status" value="3"/>
</dbReference>
<dbReference type="InterPro" id="IPR002355">
    <property type="entry name" value="Cu_oxidase_Cu_BS"/>
</dbReference>
<dbReference type="PROSITE" id="PS00079">
    <property type="entry name" value="MULTICOPPER_OXIDASE1"/>
    <property type="match status" value="1"/>
</dbReference>
<evidence type="ECO:0000259" key="10">
    <source>
        <dbReference type="Pfam" id="PF07732"/>
    </source>
</evidence>
<dbReference type="EMBL" id="PUHQ01000065">
    <property type="protein sequence ID" value="KAG0658501.1"/>
    <property type="molecule type" value="Genomic_DNA"/>
</dbReference>
<dbReference type="PANTHER" id="PTHR11709">
    <property type="entry name" value="MULTI-COPPER OXIDASE"/>
    <property type="match status" value="1"/>
</dbReference>